<evidence type="ECO:0000313" key="2">
    <source>
        <dbReference type="Proteomes" id="UP000887159"/>
    </source>
</evidence>
<dbReference type="InterPro" id="IPR036397">
    <property type="entry name" value="RNaseH_sf"/>
</dbReference>
<dbReference type="Gene3D" id="3.30.420.10">
    <property type="entry name" value="Ribonuclease H-like superfamily/Ribonuclease H"/>
    <property type="match status" value="1"/>
</dbReference>
<gene>
    <name evidence="1" type="primary">X975_14237</name>
    <name evidence="1" type="ORF">TNCV_3407531</name>
</gene>
<comment type="caution">
    <text evidence="1">The sequence shown here is derived from an EMBL/GenBank/DDBJ whole genome shotgun (WGS) entry which is preliminary data.</text>
</comment>
<evidence type="ECO:0000313" key="1">
    <source>
        <dbReference type="EMBL" id="GFX88210.1"/>
    </source>
</evidence>
<keyword evidence="2" id="KW-1185">Reference proteome</keyword>
<organism evidence="1 2">
    <name type="scientific">Trichonephila clavipes</name>
    <name type="common">Golden silk orbweaver</name>
    <name type="synonym">Nephila clavipes</name>
    <dbReference type="NCBI Taxonomy" id="2585209"/>
    <lineage>
        <taxon>Eukaryota</taxon>
        <taxon>Metazoa</taxon>
        <taxon>Ecdysozoa</taxon>
        <taxon>Arthropoda</taxon>
        <taxon>Chelicerata</taxon>
        <taxon>Arachnida</taxon>
        <taxon>Araneae</taxon>
        <taxon>Araneomorphae</taxon>
        <taxon>Entelegynae</taxon>
        <taxon>Araneoidea</taxon>
        <taxon>Nephilidae</taxon>
        <taxon>Trichonephila</taxon>
    </lineage>
</organism>
<dbReference type="Proteomes" id="UP000887159">
    <property type="component" value="Unassembled WGS sequence"/>
</dbReference>
<sequence>MSLRHFGRQHEQLSQFEIGRIVGMIEGRTQQTIHREDRHVVRNTHANSTASSAVTQAQIIPSLGAPVFSRTKRRCLTEGHLGSRCPLRVLLLTPTHRHIRLEGFRTKGNSAEEEWNQIVFSDGSRFNPSIPDNRVRVWRPRCERLNHVFAL</sequence>
<reference evidence="1" key="1">
    <citation type="submission" date="2020-08" db="EMBL/GenBank/DDBJ databases">
        <title>Multicomponent nature underlies the extraordinary mechanical properties of spider dragline silk.</title>
        <authorList>
            <person name="Kono N."/>
            <person name="Nakamura H."/>
            <person name="Mori M."/>
            <person name="Yoshida Y."/>
            <person name="Ohtoshi R."/>
            <person name="Malay A.D."/>
            <person name="Moran D.A.P."/>
            <person name="Tomita M."/>
            <person name="Numata K."/>
            <person name="Arakawa K."/>
        </authorList>
    </citation>
    <scope>NUCLEOTIDE SEQUENCE</scope>
</reference>
<dbReference type="GO" id="GO:0003676">
    <property type="term" value="F:nucleic acid binding"/>
    <property type="evidence" value="ECO:0007669"/>
    <property type="project" value="InterPro"/>
</dbReference>
<dbReference type="AlphaFoldDB" id="A0A8X6R624"/>
<accession>A0A8X6R624</accession>
<dbReference type="EMBL" id="BMAU01021049">
    <property type="protein sequence ID" value="GFX88210.1"/>
    <property type="molecule type" value="Genomic_DNA"/>
</dbReference>
<proteinExistence type="predicted"/>
<protein>
    <submittedName>
        <fullName evidence="1">Transposable element Tcb2 transposase</fullName>
    </submittedName>
</protein>
<name>A0A8X6R624_TRICX</name>